<keyword evidence="1 4" id="KW-0808">Transferase</keyword>
<dbReference type="InterPro" id="IPR027417">
    <property type="entry name" value="P-loop_NTPase"/>
</dbReference>
<dbReference type="InterPro" id="IPR033690">
    <property type="entry name" value="Adenylat_kinase_CS"/>
</dbReference>
<dbReference type="AlphaFoldDB" id="A0A7S1CGK1"/>
<dbReference type="GO" id="GO:0006139">
    <property type="term" value="P:nucleobase-containing compound metabolic process"/>
    <property type="evidence" value="ECO:0007669"/>
    <property type="project" value="InterPro"/>
</dbReference>
<dbReference type="Gene3D" id="3.40.50.300">
    <property type="entry name" value="P-loop containing nucleotide triphosphate hydrolases"/>
    <property type="match status" value="2"/>
</dbReference>
<accession>A0A7S1CGK1</accession>
<proteinExistence type="inferred from homology"/>
<evidence type="ECO:0008006" key="6">
    <source>
        <dbReference type="Google" id="ProtNLM"/>
    </source>
</evidence>
<organism evidence="5">
    <name type="scientific">Bicosoecida sp. CB-2014</name>
    <dbReference type="NCBI Taxonomy" id="1486930"/>
    <lineage>
        <taxon>Eukaryota</taxon>
        <taxon>Sar</taxon>
        <taxon>Stramenopiles</taxon>
        <taxon>Bigyra</taxon>
        <taxon>Opalozoa</taxon>
        <taxon>Bicosoecida</taxon>
    </lineage>
</organism>
<reference evidence="5" key="1">
    <citation type="submission" date="2021-01" db="EMBL/GenBank/DDBJ databases">
        <authorList>
            <person name="Corre E."/>
            <person name="Pelletier E."/>
            <person name="Niang G."/>
            <person name="Scheremetjew M."/>
            <person name="Finn R."/>
            <person name="Kale V."/>
            <person name="Holt S."/>
            <person name="Cochrane G."/>
            <person name="Meng A."/>
            <person name="Brown T."/>
            <person name="Cohen L."/>
        </authorList>
    </citation>
    <scope>NUCLEOTIDE SEQUENCE</scope>
    <source>
        <strain evidence="5">Ms1</strain>
    </source>
</reference>
<comment type="similarity">
    <text evidence="4">Belongs to the adenylate kinase family.</text>
</comment>
<evidence type="ECO:0000256" key="3">
    <source>
        <dbReference type="ARBA" id="ARBA00022777"/>
    </source>
</evidence>
<dbReference type="GO" id="GO:0019205">
    <property type="term" value="F:nucleobase-containing compound kinase activity"/>
    <property type="evidence" value="ECO:0007669"/>
    <property type="project" value="InterPro"/>
</dbReference>
<sequence length="299" mass="31748">MAASGGDRFLIDGFPRNFDNVKGWERVIGDKADVLGVLFYDTAEDVMERRLLERGKTSGRVDDNAAAIVQRFATFQETSLPVIEHYAAAGLVRRVDASGSPDVVYAATRPLFQPELALVAGAAGSGRGVFTQLAGLKLGYHRLHVQQLLRAEAASGTALGARIADALAAGVTVPLDASLPVIRAAINESSARRFLLDGFPRVVSDGFPNAHDQCYALEREVGPVKGMVVLEAGLDDRKKRVGGAASVGEQAALLRSVDTFAREKLPVLRHYEAQGKALVVDTAGRTPDQVFAAASAILA</sequence>
<name>A0A7S1CGK1_9STRA</name>
<keyword evidence="2" id="KW-0547">Nucleotide-binding</keyword>
<dbReference type="EMBL" id="HBFS01016176">
    <property type="protein sequence ID" value="CAD8917576.1"/>
    <property type="molecule type" value="Transcribed_RNA"/>
</dbReference>
<gene>
    <name evidence="5" type="ORF">BSP0115_LOCUS10837</name>
</gene>
<dbReference type="CDD" id="cd01428">
    <property type="entry name" value="ADK"/>
    <property type="match status" value="1"/>
</dbReference>
<evidence type="ECO:0000256" key="1">
    <source>
        <dbReference type="ARBA" id="ARBA00022679"/>
    </source>
</evidence>
<dbReference type="PANTHER" id="PTHR23359">
    <property type="entry name" value="NUCLEOTIDE KINASE"/>
    <property type="match status" value="1"/>
</dbReference>
<evidence type="ECO:0000256" key="4">
    <source>
        <dbReference type="RuleBase" id="RU003330"/>
    </source>
</evidence>
<evidence type="ECO:0000256" key="2">
    <source>
        <dbReference type="ARBA" id="ARBA00022741"/>
    </source>
</evidence>
<keyword evidence="3 4" id="KW-0418">Kinase</keyword>
<protein>
    <recommendedName>
        <fullName evidence="6">Adenylate kinase</fullName>
    </recommendedName>
</protein>
<dbReference type="Pfam" id="PF00406">
    <property type="entry name" value="ADK"/>
    <property type="match status" value="2"/>
</dbReference>
<evidence type="ECO:0000313" key="5">
    <source>
        <dbReference type="EMBL" id="CAD8917576.1"/>
    </source>
</evidence>
<dbReference type="PROSITE" id="PS00113">
    <property type="entry name" value="ADENYLATE_KINASE"/>
    <property type="match status" value="1"/>
</dbReference>
<dbReference type="InterPro" id="IPR000850">
    <property type="entry name" value="Adenylat/UMP-CMP_kin"/>
</dbReference>
<dbReference type="GO" id="GO:0005524">
    <property type="term" value="F:ATP binding"/>
    <property type="evidence" value="ECO:0007669"/>
    <property type="project" value="InterPro"/>
</dbReference>
<dbReference type="PRINTS" id="PR00094">
    <property type="entry name" value="ADENYLTKNASE"/>
</dbReference>
<dbReference type="SUPFAM" id="SSF52540">
    <property type="entry name" value="P-loop containing nucleoside triphosphate hydrolases"/>
    <property type="match status" value="2"/>
</dbReference>